<protein>
    <submittedName>
        <fullName evidence="4">Uncharacterized protein</fullName>
    </submittedName>
</protein>
<keyword evidence="1" id="KW-0812">Transmembrane</keyword>
<evidence type="ECO:0000313" key="3">
    <source>
        <dbReference type="EMBL" id="KAE9067492.1"/>
    </source>
</evidence>
<comment type="caution">
    <text evidence="4">The sequence shown here is derived from an EMBL/GenBank/DDBJ whole genome shotgun (WGS) entry which is preliminary data.</text>
</comment>
<feature type="transmembrane region" description="Helical" evidence="1">
    <location>
        <begin position="421"/>
        <end position="448"/>
    </location>
</feature>
<dbReference type="AlphaFoldDB" id="A0A6A4BHY8"/>
<dbReference type="EMBL" id="QXFX01003702">
    <property type="protein sequence ID" value="KAE9067492.1"/>
    <property type="molecule type" value="Genomic_DNA"/>
</dbReference>
<name>A0A6A4BHY8_9STRA</name>
<evidence type="ECO:0000256" key="1">
    <source>
        <dbReference type="SAM" id="Phobius"/>
    </source>
</evidence>
<dbReference type="EMBL" id="QXGF01000014">
    <property type="protein sequence ID" value="KAE8949797.1"/>
    <property type="molecule type" value="Genomic_DNA"/>
</dbReference>
<keyword evidence="1" id="KW-1133">Transmembrane helix</keyword>
<feature type="transmembrane region" description="Helical" evidence="1">
    <location>
        <begin position="130"/>
        <end position="156"/>
    </location>
</feature>
<dbReference type="Proteomes" id="UP000488956">
    <property type="component" value="Unassembled WGS sequence"/>
</dbReference>
<evidence type="ECO:0000313" key="4">
    <source>
        <dbReference type="EMBL" id="KAE9273291.1"/>
    </source>
</evidence>
<dbReference type="Proteomes" id="UP000437068">
    <property type="component" value="Unassembled WGS sequence"/>
</dbReference>
<proteinExistence type="predicted"/>
<dbReference type="EMBL" id="QXGE01003793">
    <property type="protein sequence ID" value="KAE9273291.1"/>
    <property type="molecule type" value="Genomic_DNA"/>
</dbReference>
<reference evidence="5 6" key="1">
    <citation type="submission" date="2018-08" db="EMBL/GenBank/DDBJ databases">
        <title>Genomic investigation of the strawberry pathogen Phytophthora fragariae indicates pathogenicity is determined by transcriptional variation in three key races.</title>
        <authorList>
            <person name="Adams T.M."/>
            <person name="Armitage A.D."/>
            <person name="Sobczyk M.K."/>
            <person name="Bates H.J."/>
            <person name="Dunwell J.M."/>
            <person name="Nellist C.F."/>
            <person name="Harrison R.J."/>
        </authorList>
    </citation>
    <scope>NUCLEOTIDE SEQUENCE [LARGE SCALE GENOMIC DNA]</scope>
    <source>
        <strain evidence="4 6">A4</strain>
        <strain evidence="2 5">NOV-9</strain>
        <strain evidence="3 7">ONT-3</strain>
    </source>
</reference>
<feature type="transmembrane region" description="Helical" evidence="1">
    <location>
        <begin position="476"/>
        <end position="494"/>
    </location>
</feature>
<accession>A0A6A4BHY8</accession>
<evidence type="ECO:0000313" key="6">
    <source>
        <dbReference type="Proteomes" id="UP000437068"/>
    </source>
</evidence>
<keyword evidence="1" id="KW-0472">Membrane</keyword>
<feature type="transmembrane region" description="Helical" evidence="1">
    <location>
        <begin position="40"/>
        <end position="61"/>
    </location>
</feature>
<feature type="transmembrane region" description="Helical" evidence="1">
    <location>
        <begin position="255"/>
        <end position="274"/>
    </location>
</feature>
<feature type="transmembrane region" description="Helical" evidence="1">
    <location>
        <begin position="106"/>
        <end position="124"/>
    </location>
</feature>
<feature type="transmembrane region" description="Helical" evidence="1">
    <location>
        <begin position="73"/>
        <end position="94"/>
    </location>
</feature>
<evidence type="ECO:0000313" key="7">
    <source>
        <dbReference type="Proteomes" id="UP000488956"/>
    </source>
</evidence>
<evidence type="ECO:0000313" key="5">
    <source>
        <dbReference type="Proteomes" id="UP000429523"/>
    </source>
</evidence>
<evidence type="ECO:0000313" key="2">
    <source>
        <dbReference type="EMBL" id="KAE8949797.1"/>
    </source>
</evidence>
<sequence length="559" mass="63817">MRAQWNRLVQLWESAQVELHGKYSTDRVLKLTQYARETSYLRAFAVILVTPLPCLVVTVLADPSEGVAANKMFFVRDHLITFVLTFICINQFRVSLPILPYPIWRAFYHAVWISGLCAGVLYGLSRSFGFPFPFSLMVVTPPWVTLISISLAFEWVKKIRETPGAQNVVINVLKVWMCQVVLEFIYLPYYYIFTTLSDRAQTAFALFLPVIKLAMRNVFARTVVHLSDEMPEVIVFNVEVFNALFVSCCMQNSPSFWTTLELMLIDIGMIILSVRDMEKIRIGLKDLEQRIDERKLGSDCNSIGNASVGNQASSTLERTKILLEQGMKSRAKTSSLELVRVASHEEPATGLTRPRKKVGVMSLVTKVRNAHPTAKHTAIRVHPAAESSSKSITAVNVTGAAETAMKNVSVNVRYTRKVQRLLYLAEFLLLLNYVEIVIPLVFSMYMVATYELPNREYYAQLHGMTHRELMQTLENVMFYCSLQIGSLLLLVFILHKQLGLSPIHQLAFVLEKQWDGIQIRLVFWVFYNVQASLQHYGYDYTFGWTMRCLVEVDPCNQKS</sequence>
<gene>
    <name evidence="4" type="ORF">PF001_g27574</name>
    <name evidence="2" type="ORF">PF009_g663</name>
    <name evidence="3" type="ORF">PF010_g27444</name>
</gene>
<organism evidence="4 6">
    <name type="scientific">Phytophthora fragariae</name>
    <dbReference type="NCBI Taxonomy" id="53985"/>
    <lineage>
        <taxon>Eukaryota</taxon>
        <taxon>Sar</taxon>
        <taxon>Stramenopiles</taxon>
        <taxon>Oomycota</taxon>
        <taxon>Peronosporomycetes</taxon>
        <taxon>Peronosporales</taxon>
        <taxon>Peronosporaceae</taxon>
        <taxon>Phytophthora</taxon>
    </lineage>
</organism>
<dbReference type="Proteomes" id="UP000429523">
    <property type="component" value="Unassembled WGS sequence"/>
</dbReference>
<feature type="transmembrane region" description="Helical" evidence="1">
    <location>
        <begin position="168"/>
        <end position="192"/>
    </location>
</feature>